<protein>
    <submittedName>
        <fullName evidence="3">Uncharacterized protein</fullName>
    </submittedName>
</protein>
<evidence type="ECO:0000313" key="4">
    <source>
        <dbReference type="Proteomes" id="UP000693970"/>
    </source>
</evidence>
<feature type="transmembrane region" description="Helical" evidence="2">
    <location>
        <begin position="264"/>
        <end position="285"/>
    </location>
</feature>
<reference evidence="3" key="2">
    <citation type="submission" date="2021-04" db="EMBL/GenBank/DDBJ databases">
        <authorList>
            <person name="Podell S."/>
        </authorList>
    </citation>
    <scope>NUCLEOTIDE SEQUENCE</scope>
    <source>
        <strain evidence="3">Hildebrandi</strain>
    </source>
</reference>
<dbReference type="OrthoDB" id="47029at2759"/>
<gene>
    <name evidence="3" type="ORF">IV203_020594</name>
</gene>
<keyword evidence="2" id="KW-1133">Transmembrane helix</keyword>
<keyword evidence="2" id="KW-0812">Transmembrane</keyword>
<feature type="compositionally biased region" description="Low complexity" evidence="1">
    <location>
        <begin position="29"/>
        <end position="40"/>
    </location>
</feature>
<name>A0A9K3KFJ3_9STRA</name>
<reference evidence="3" key="1">
    <citation type="journal article" date="2021" name="Sci. Rep.">
        <title>Diploid genomic architecture of Nitzschia inconspicua, an elite biomass production diatom.</title>
        <authorList>
            <person name="Oliver A."/>
            <person name="Podell S."/>
            <person name="Pinowska A."/>
            <person name="Traller J.C."/>
            <person name="Smith S.R."/>
            <person name="McClure R."/>
            <person name="Beliaev A."/>
            <person name="Bohutskyi P."/>
            <person name="Hill E.A."/>
            <person name="Rabines A."/>
            <person name="Zheng H."/>
            <person name="Allen L.Z."/>
            <person name="Kuo A."/>
            <person name="Grigoriev I.V."/>
            <person name="Allen A.E."/>
            <person name="Hazlebeck D."/>
            <person name="Allen E.E."/>
        </authorList>
    </citation>
    <scope>NUCLEOTIDE SEQUENCE</scope>
    <source>
        <strain evidence="3">Hildebrandi</strain>
    </source>
</reference>
<evidence type="ECO:0000256" key="1">
    <source>
        <dbReference type="SAM" id="MobiDB-lite"/>
    </source>
</evidence>
<feature type="region of interest" description="Disordered" evidence="1">
    <location>
        <begin position="1"/>
        <end position="43"/>
    </location>
</feature>
<organism evidence="3 4">
    <name type="scientific">Nitzschia inconspicua</name>
    <dbReference type="NCBI Taxonomy" id="303405"/>
    <lineage>
        <taxon>Eukaryota</taxon>
        <taxon>Sar</taxon>
        <taxon>Stramenopiles</taxon>
        <taxon>Ochrophyta</taxon>
        <taxon>Bacillariophyta</taxon>
        <taxon>Bacillariophyceae</taxon>
        <taxon>Bacillariophycidae</taxon>
        <taxon>Bacillariales</taxon>
        <taxon>Bacillariaceae</taxon>
        <taxon>Nitzschia</taxon>
    </lineage>
</organism>
<keyword evidence="2" id="KW-0472">Membrane</keyword>
<sequence>MSISTVHRGLLGQKGLRRNDDMGDSGILSSVTTTSSSTTSAVPSHPWTILACSVSTSNTDEVSETVSNGFPTSLEEFQTQLLAATSGSIINTDDEKQRKNHRRDELADGPLCEYRRGFLDHLKPHALARSTLKLAMQQGIVILTGFMSEQLEGDLKRNELVSEGKLTKREAEEEAEEWEKVEWEKRWKTFPNKFLVALSKYHAVTLVLRTYEYVASLCCTTETLDKLTMDYFAASKTMSRKVDVKNEKAHCFARMTDCTFWANLLYYLADYSVYQAFFVYGYYVYYQRQKKQKKMLTKDDKVELAKSLAVTSGHLMSSRSLGLIFSAFGGGIGMIVWPGGWGTLMLSAMAESAGITLVDDGYGTAMSKLTGENDPTKKKKD</sequence>
<evidence type="ECO:0000313" key="3">
    <source>
        <dbReference type="EMBL" id="KAG7342650.1"/>
    </source>
</evidence>
<proteinExistence type="predicted"/>
<accession>A0A9K3KFJ3</accession>
<feature type="transmembrane region" description="Helical" evidence="2">
    <location>
        <begin position="321"/>
        <end position="340"/>
    </location>
</feature>
<dbReference type="AlphaFoldDB" id="A0A9K3KFJ3"/>
<evidence type="ECO:0000256" key="2">
    <source>
        <dbReference type="SAM" id="Phobius"/>
    </source>
</evidence>
<keyword evidence="4" id="KW-1185">Reference proteome</keyword>
<dbReference type="Proteomes" id="UP000693970">
    <property type="component" value="Unassembled WGS sequence"/>
</dbReference>
<dbReference type="EMBL" id="JAGRRH010000024">
    <property type="protein sequence ID" value="KAG7342650.1"/>
    <property type="molecule type" value="Genomic_DNA"/>
</dbReference>
<comment type="caution">
    <text evidence="3">The sequence shown here is derived from an EMBL/GenBank/DDBJ whole genome shotgun (WGS) entry which is preliminary data.</text>
</comment>